<feature type="region of interest" description="Disordered" evidence="7">
    <location>
        <begin position="86"/>
        <end position="170"/>
    </location>
</feature>
<keyword evidence="5 6" id="KW-0804">Transcription</keyword>
<dbReference type="OrthoDB" id="401223at2"/>
<dbReference type="Proteomes" id="UP000243650">
    <property type="component" value="Unassembled WGS sequence"/>
</dbReference>
<keyword evidence="3 6" id="KW-0808">Transferase</keyword>
<dbReference type="PROSITE" id="PS51913">
    <property type="entry name" value="HTH_HARE"/>
    <property type="match status" value="1"/>
</dbReference>
<evidence type="ECO:0000256" key="5">
    <source>
        <dbReference type="ARBA" id="ARBA00023163"/>
    </source>
</evidence>
<dbReference type="InterPro" id="IPR038087">
    <property type="entry name" value="RNAP_delta_N_dom_sf"/>
</dbReference>
<proteinExistence type="inferred from homology"/>
<dbReference type="InterPro" id="IPR029757">
    <property type="entry name" value="RpoE"/>
</dbReference>
<comment type="function">
    <text evidence="6">Participates in both the initiation and recycling phases of transcription. In the presence of the delta subunit, RNAP displays an increased specificity of transcription, a decreased affinity for nucleic acids, and an increased efficiency of RNA synthesis because of enhanced recycling.</text>
</comment>
<keyword evidence="10" id="KW-1185">Reference proteome</keyword>
<comment type="subunit">
    <text evidence="6">RNAP is composed of a core of 2 alpha, a beta and a beta' subunits. The core is associated with a delta subunit and one of several sigma factors.</text>
</comment>
<accession>A0A2P6MHL5</accession>
<dbReference type="InterPro" id="IPR007759">
    <property type="entry name" value="Asxl_HARE-HTH"/>
</dbReference>
<evidence type="ECO:0000256" key="2">
    <source>
        <dbReference type="ARBA" id="ARBA00022478"/>
    </source>
</evidence>
<comment type="caution">
    <text evidence="9">The sequence shown here is derived from an EMBL/GenBank/DDBJ whole genome shotgun (WGS) entry which is preliminary data.</text>
</comment>
<keyword evidence="4 6" id="KW-0548">Nucleotidyltransferase</keyword>
<dbReference type="GO" id="GO:0000428">
    <property type="term" value="C:DNA-directed RNA polymerase complex"/>
    <property type="evidence" value="ECO:0007669"/>
    <property type="project" value="UniProtKB-KW"/>
</dbReference>
<evidence type="ECO:0000256" key="3">
    <source>
        <dbReference type="ARBA" id="ARBA00022679"/>
    </source>
</evidence>
<reference evidence="9 10" key="1">
    <citation type="submission" date="2018-03" db="EMBL/GenBank/DDBJ databases">
        <title>Bacillus urumqiensis sp. nov., a moderately haloalkaliphilic bacterium isolated from a salt lake.</title>
        <authorList>
            <person name="Zhao B."/>
            <person name="Liao Z."/>
        </authorList>
    </citation>
    <scope>NUCLEOTIDE SEQUENCE [LARGE SCALE GENOMIC DNA]</scope>
    <source>
        <strain evidence="9 10">BZ-SZ-XJ18</strain>
    </source>
</reference>
<comment type="similarity">
    <text evidence="1 6">Belongs to the RpoE family.</text>
</comment>
<evidence type="ECO:0000256" key="4">
    <source>
        <dbReference type="ARBA" id="ARBA00022695"/>
    </source>
</evidence>
<evidence type="ECO:0000313" key="9">
    <source>
        <dbReference type="EMBL" id="PRO65740.1"/>
    </source>
</evidence>
<evidence type="ECO:0000256" key="1">
    <source>
        <dbReference type="ARBA" id="ARBA00009828"/>
    </source>
</evidence>
<gene>
    <name evidence="6" type="primary">rpoE</name>
    <name evidence="9" type="ORF">C6I21_07525</name>
</gene>
<evidence type="ECO:0000313" key="10">
    <source>
        <dbReference type="Proteomes" id="UP000243650"/>
    </source>
</evidence>
<feature type="domain" description="HTH HARE-type" evidence="8">
    <location>
        <begin position="14"/>
        <end position="81"/>
    </location>
</feature>
<dbReference type="GO" id="GO:0003899">
    <property type="term" value="F:DNA-directed RNA polymerase activity"/>
    <property type="evidence" value="ECO:0007669"/>
    <property type="project" value="UniProtKB-UniRule"/>
</dbReference>
<dbReference type="HAMAP" id="MF_00357">
    <property type="entry name" value="RNApol_bact_RpoE"/>
    <property type="match status" value="1"/>
</dbReference>
<keyword evidence="2 6" id="KW-0240">DNA-directed RNA polymerase</keyword>
<dbReference type="NCBIfam" id="TIGR04567">
    <property type="entry name" value="RNAP_delt_lowGC"/>
    <property type="match status" value="1"/>
</dbReference>
<sequence>MGLKDYTQEQLKEISMIDVTFELLTEHNEPEDYSVLINRVAEIQELSDERKKERISHLYTQMSLDGRFVNLGDNRWALRSWYPFEQTEEELSQTMPKRRKAAKEEAEAEGFDDELEETDEFEDIEDELDELANEEDTDFEDLDEEDFGADGEEEKEDDEDEEAEEEEEEK</sequence>
<dbReference type="GO" id="GO:0006355">
    <property type="term" value="P:regulation of DNA-templated transcription"/>
    <property type="evidence" value="ECO:0007669"/>
    <property type="project" value="UniProtKB-UniRule"/>
</dbReference>
<evidence type="ECO:0000259" key="8">
    <source>
        <dbReference type="PROSITE" id="PS51913"/>
    </source>
</evidence>
<dbReference type="EMBL" id="PVNS01000006">
    <property type="protein sequence ID" value="PRO65740.1"/>
    <property type="molecule type" value="Genomic_DNA"/>
</dbReference>
<dbReference type="GO" id="GO:0006351">
    <property type="term" value="P:DNA-templated transcription"/>
    <property type="evidence" value="ECO:0007669"/>
    <property type="project" value="InterPro"/>
</dbReference>
<dbReference type="AlphaFoldDB" id="A0A2P6MHL5"/>
<feature type="compositionally biased region" description="Acidic residues" evidence="7">
    <location>
        <begin position="106"/>
        <end position="170"/>
    </location>
</feature>
<evidence type="ECO:0000256" key="6">
    <source>
        <dbReference type="HAMAP-Rule" id="MF_00357"/>
    </source>
</evidence>
<name>A0A2P6MHL5_ALKUR</name>
<organism evidence="9 10">
    <name type="scientific">Alkalicoccus urumqiensis</name>
    <name type="common">Bacillus urumqiensis</name>
    <dbReference type="NCBI Taxonomy" id="1548213"/>
    <lineage>
        <taxon>Bacteria</taxon>
        <taxon>Bacillati</taxon>
        <taxon>Bacillota</taxon>
        <taxon>Bacilli</taxon>
        <taxon>Bacillales</taxon>
        <taxon>Bacillaceae</taxon>
        <taxon>Alkalicoccus</taxon>
    </lineage>
</organism>
<evidence type="ECO:0000256" key="7">
    <source>
        <dbReference type="SAM" id="MobiDB-lite"/>
    </source>
</evidence>
<dbReference type="Pfam" id="PF05066">
    <property type="entry name" value="HARE-HTH"/>
    <property type="match status" value="1"/>
</dbReference>
<dbReference type="RefSeq" id="WP_105958837.1">
    <property type="nucleotide sequence ID" value="NZ_PVNS01000006.1"/>
</dbReference>
<dbReference type="Gene3D" id="1.10.10.1250">
    <property type="entry name" value="RNA polymerase, subunit delta, N-terminal domain"/>
    <property type="match status" value="1"/>
</dbReference>
<protein>
    <recommendedName>
        <fullName evidence="6">Probable DNA-directed RNA polymerase subunit delta</fullName>
    </recommendedName>
    <alternativeName>
        <fullName evidence="6">RNAP delta factor</fullName>
    </alternativeName>
</protein>